<name>A0A9N9IY01_9GLOM</name>
<reference evidence="1" key="1">
    <citation type="submission" date="2021-06" db="EMBL/GenBank/DDBJ databases">
        <authorList>
            <person name="Kallberg Y."/>
            <person name="Tangrot J."/>
            <person name="Rosling A."/>
        </authorList>
    </citation>
    <scope>NUCLEOTIDE SEQUENCE</scope>
    <source>
        <strain evidence="1">UK204</strain>
    </source>
</reference>
<dbReference type="Proteomes" id="UP000789570">
    <property type="component" value="Unassembled WGS sequence"/>
</dbReference>
<gene>
    <name evidence="1" type="ORF">FCALED_LOCUS16566</name>
</gene>
<keyword evidence="2" id="KW-1185">Reference proteome</keyword>
<comment type="caution">
    <text evidence="1">The sequence shown here is derived from an EMBL/GenBank/DDBJ whole genome shotgun (WGS) entry which is preliminary data.</text>
</comment>
<evidence type="ECO:0000313" key="2">
    <source>
        <dbReference type="Proteomes" id="UP000789570"/>
    </source>
</evidence>
<sequence length="67" mass="7937">LMIKNNQQTSIIFREIKTRNLIMTSSDDEKDKNHHRDFKKDKHKFRIYQITSESDISFSDSLSSSSD</sequence>
<dbReference type="EMBL" id="CAJVPQ010019993">
    <property type="protein sequence ID" value="CAG8755214.1"/>
    <property type="molecule type" value="Genomic_DNA"/>
</dbReference>
<protein>
    <submittedName>
        <fullName evidence="1">15833_t:CDS:1</fullName>
    </submittedName>
</protein>
<proteinExistence type="predicted"/>
<organism evidence="1 2">
    <name type="scientific">Funneliformis caledonium</name>
    <dbReference type="NCBI Taxonomy" id="1117310"/>
    <lineage>
        <taxon>Eukaryota</taxon>
        <taxon>Fungi</taxon>
        <taxon>Fungi incertae sedis</taxon>
        <taxon>Mucoromycota</taxon>
        <taxon>Glomeromycotina</taxon>
        <taxon>Glomeromycetes</taxon>
        <taxon>Glomerales</taxon>
        <taxon>Glomeraceae</taxon>
        <taxon>Funneliformis</taxon>
    </lineage>
</organism>
<feature type="non-terminal residue" evidence="1">
    <location>
        <position position="1"/>
    </location>
</feature>
<evidence type="ECO:0000313" key="1">
    <source>
        <dbReference type="EMBL" id="CAG8755214.1"/>
    </source>
</evidence>
<accession>A0A9N9IY01</accession>
<dbReference type="AlphaFoldDB" id="A0A9N9IY01"/>